<dbReference type="RefSeq" id="WP_270028455.1">
    <property type="nucleotide sequence ID" value="NZ_JAPDDP010000066.1"/>
</dbReference>
<gene>
    <name evidence="3" type="ORF">OJ997_27265</name>
</gene>
<keyword evidence="2" id="KW-0472">Membrane</keyword>
<organism evidence="3 4">
    <name type="scientific">Solirubrobacter phytolaccae</name>
    <dbReference type="NCBI Taxonomy" id="1404360"/>
    <lineage>
        <taxon>Bacteria</taxon>
        <taxon>Bacillati</taxon>
        <taxon>Actinomycetota</taxon>
        <taxon>Thermoleophilia</taxon>
        <taxon>Solirubrobacterales</taxon>
        <taxon>Solirubrobacteraceae</taxon>
        <taxon>Solirubrobacter</taxon>
    </lineage>
</organism>
<feature type="region of interest" description="Disordered" evidence="1">
    <location>
        <begin position="50"/>
        <end position="85"/>
    </location>
</feature>
<keyword evidence="4" id="KW-1185">Reference proteome</keyword>
<dbReference type="Proteomes" id="UP001147653">
    <property type="component" value="Unassembled WGS sequence"/>
</dbReference>
<name>A0A9X3SAT4_9ACTN</name>
<evidence type="ECO:0000256" key="1">
    <source>
        <dbReference type="SAM" id="MobiDB-lite"/>
    </source>
</evidence>
<comment type="caution">
    <text evidence="3">The sequence shown here is derived from an EMBL/GenBank/DDBJ whole genome shotgun (WGS) entry which is preliminary data.</text>
</comment>
<feature type="transmembrane region" description="Helical" evidence="2">
    <location>
        <begin position="26"/>
        <end position="45"/>
    </location>
</feature>
<evidence type="ECO:0000313" key="4">
    <source>
        <dbReference type="Proteomes" id="UP001147653"/>
    </source>
</evidence>
<keyword evidence="2" id="KW-1133">Transmembrane helix</keyword>
<keyword evidence="2" id="KW-0812">Transmembrane</keyword>
<proteinExistence type="predicted"/>
<evidence type="ECO:0000313" key="3">
    <source>
        <dbReference type="EMBL" id="MDA0184038.1"/>
    </source>
</evidence>
<dbReference type="EMBL" id="JAPDDP010000066">
    <property type="protein sequence ID" value="MDA0184038.1"/>
    <property type="molecule type" value="Genomic_DNA"/>
</dbReference>
<protein>
    <submittedName>
        <fullName evidence="3">Uncharacterized protein</fullName>
    </submittedName>
</protein>
<sequence length="249" mass="27624">MSEVPELRLLVRDVAERRSHRRRRRVLLRITAPAAALAAAALLIAGRPEGRDERPAVTTPVPTATAEPNPFSPVMRDPNTPPASMAEARALAEAKLGALRRPARPSDRFEQDAPRSPGSKIVLVEPDWSRARRVARLGALEHFVMPALWDGKTGFCDAIKSPRGSGTSSCTAGLPTYAWPFWSRTTERDGPIYFVLFPDGIDRVTLVLKTGKTSELRVVDNAVLFQQRGLQEIVWRDPTGREHRKRLVV</sequence>
<feature type="compositionally biased region" description="Low complexity" evidence="1">
    <location>
        <begin position="56"/>
        <end position="66"/>
    </location>
</feature>
<accession>A0A9X3SAT4</accession>
<reference evidence="3" key="1">
    <citation type="submission" date="2022-10" db="EMBL/GenBank/DDBJ databases">
        <title>The WGS of Solirubrobacter phytolaccae KCTC 29190.</title>
        <authorList>
            <person name="Jiang Z."/>
        </authorList>
    </citation>
    <scope>NUCLEOTIDE SEQUENCE</scope>
    <source>
        <strain evidence="3">KCTC 29190</strain>
    </source>
</reference>
<evidence type="ECO:0000256" key="2">
    <source>
        <dbReference type="SAM" id="Phobius"/>
    </source>
</evidence>
<dbReference type="AlphaFoldDB" id="A0A9X3SAT4"/>